<name>V6LI76_9EUKA</name>
<dbReference type="Pfam" id="PF26300">
    <property type="entry name" value="PEPCK_PPi_lobe_2"/>
    <property type="match status" value="1"/>
</dbReference>
<protein>
    <recommendedName>
        <fullName evidence="1">PPi-type phosphoenolpyruvate carboxykinase lobe 2 domain-containing protein</fullName>
    </recommendedName>
</protein>
<reference evidence="2" key="1">
    <citation type="journal article" date="2014" name="PLoS Genet.">
        <title>The Genome of Spironucleus salmonicida Highlights a Fish Pathogen Adapted to Fluctuating Environments.</title>
        <authorList>
            <person name="Xu F."/>
            <person name="Jerlstrom-Hultqvist J."/>
            <person name="Einarsson E."/>
            <person name="Astvaldsson A."/>
            <person name="Svard S.G."/>
            <person name="Andersson J.O."/>
        </authorList>
    </citation>
    <scope>NUCLEOTIDE SEQUENCE</scope>
</reference>
<evidence type="ECO:0000313" key="2">
    <source>
        <dbReference type="EMBL" id="EST44280.1"/>
    </source>
</evidence>
<accession>V6LI76</accession>
<gene>
    <name evidence="2" type="ORF">SS50377_15881</name>
</gene>
<organism evidence="2">
    <name type="scientific">Spironucleus salmonicida</name>
    <dbReference type="NCBI Taxonomy" id="348837"/>
    <lineage>
        <taxon>Eukaryota</taxon>
        <taxon>Metamonada</taxon>
        <taxon>Diplomonadida</taxon>
        <taxon>Hexamitidae</taxon>
        <taxon>Hexamitinae</taxon>
        <taxon>Spironucleus</taxon>
    </lineage>
</organism>
<dbReference type="AlphaFoldDB" id="V6LI76"/>
<dbReference type="EMBL" id="KI546120">
    <property type="protein sequence ID" value="EST44280.1"/>
    <property type="molecule type" value="Genomic_DNA"/>
</dbReference>
<sequence>MELSESLFNHYSQKQAHHILEAKLGLVKGDLSQNKDLIHEYINLKLLTLGQKPIISGESVIMTPGGSKQRIEVSVAQIAQDLIQQLKASPERMAPVDERITSFLTKEFPKASLKLPAGGETFSIDRAGVAFELSTPHDSQYYSADGNLNIRIPQGLLSNPKSDKRSTVGTFHVGESSTSIPFDKLAVPKHTVEFMLKSALNPPKKSLELPFTASLPESDRTHCWTSVYCCPPVIPGIGSQSKAYTQKHMDVRYFAPAAFVANLGFVEQIFSNRGNPTVNDLLTTQPELHSGVSAIIILAPHLVSTKKKECGLPHFDQATERQKRDGMCWKDENELYNGGKPFKLTYRSQTDGVVVSILADTYFGYSKKEIKTMISFACNIRGFSQEEHAGGCYTCPAYSWGRSFRSSDSRVGLYNNAQHVESVSDFTAKKTKEQSERTLTHTFAEMKELLGGKATYDQQKGYLIDKSFKNVIYLPEYVNIELSDRNVTYKHPDTNETLTMKISSETVYVLPNGYQMQLQRHPVTKQWMIVGTLPTTKFLYKPSSVSGSGKSELSKSIMDAVTSGPFFCKNFKDMMDGAEKVLTGNFNQRFLPEFQDQYKSKSGMSRHILAAERTIGSVIQLLTIQEKYTEDYNKWLSSFDQDIIAFIFVLKSMYRPSWGDYEDSKSWRAHFSIDVVNGSEGYALKCQGVEIQSNYLRVGMENGNWRKFRLRQDFFPGVRFQNNDDIAVSLTIPGEQLNNLTHSGQFCTDRSYKLTSNCEYRYFQRPDDAVHPGVDKKCENDLSETQGRTFISNFEPIPREQVQEIAQDVMTLEKYSTSMQNFIKDFSSSEKFGEFDNCVISSEFRITDPAKGTRTANVRYLQTRDELLYRDVQLDKYMIEIRNRLARNIPFSAPVPLPVDVYVPGRRLNTVDPKNSKIRPLSVYNPVHYQPIPLLILDVMTSMSGKSPSTTGSGSLEGALTKGPFNNLLPALDINYFALSLMLSTDPVLSTAAGNIGRKLKIDHDITLIIPDIVSRMTSSELNIDNLIAGGFLEKVKDFEHKGQKVPASILGYRITQSFVRTYFSRIFDHVGGIFTEEHLRPELQSIDEFADGVMFIWENICGQVSDYYKDGSFEQLIPPLQTLLQIVQNGGTYNNLTVDSPEFLAEFKRANVINSPWYKQRLIQAQRNEIQLLQDKISKVGGADLKERLEYVRSEKYLQDINGSLGVHVFNEEE</sequence>
<dbReference type="InterPro" id="IPR058710">
    <property type="entry name" value="PEPCK_lobe_2"/>
</dbReference>
<evidence type="ECO:0000259" key="1">
    <source>
        <dbReference type="Pfam" id="PF26300"/>
    </source>
</evidence>
<dbReference type="VEuPathDB" id="GiardiaDB:SS50377_28350"/>
<proteinExistence type="predicted"/>
<feature type="domain" description="PPi-type phosphoenolpyruvate carboxykinase lobe 2" evidence="1">
    <location>
        <begin position="569"/>
        <end position="686"/>
    </location>
</feature>